<dbReference type="GO" id="GO:0005763">
    <property type="term" value="C:mitochondrial small ribosomal subunit"/>
    <property type="evidence" value="ECO:0007669"/>
    <property type="project" value="InterPro"/>
</dbReference>
<keyword evidence="5" id="KW-0687">Ribonucleoprotein</keyword>
<dbReference type="PANTHER" id="PTHR37799:SF1">
    <property type="entry name" value="SMALL RIBOSOMAL SUBUNIT PROTEIN MS23"/>
    <property type="match status" value="1"/>
</dbReference>
<feature type="compositionally biased region" description="Polar residues" evidence="8">
    <location>
        <begin position="357"/>
        <end position="368"/>
    </location>
</feature>
<dbReference type="Pfam" id="PF13741">
    <property type="entry name" value="MRP-S25"/>
    <property type="match status" value="1"/>
</dbReference>
<dbReference type="AlphaFoldDB" id="A0AAD5WVZ0"/>
<comment type="caution">
    <text evidence="9">The sequence shown here is derived from an EMBL/GenBank/DDBJ whole genome shotgun (WGS) entry which is preliminary data.</text>
</comment>
<evidence type="ECO:0000256" key="3">
    <source>
        <dbReference type="ARBA" id="ARBA00022980"/>
    </source>
</evidence>
<proteinExistence type="inferred from homology"/>
<evidence type="ECO:0000256" key="1">
    <source>
        <dbReference type="ARBA" id="ARBA00004173"/>
    </source>
</evidence>
<dbReference type="InterPro" id="IPR059242">
    <property type="entry name" value="mS23_dom"/>
</dbReference>
<sequence length="368" mass="41344">MASMRIRHGDGKKEVGTWWVMETAGGALEPSTFCEHPIDNGQPGNFEPRRKPQAQIEASDHGLAMTRGRYMKASHLHQTVSELVAGGHSKDTPVWHHVLHSIPPSEMLVRTRPVQLQETPPRRLSPKDTYKPQHLVYEEDALRRRFYADHPWELARPRVIAERHGTDARYYDWSNGLRQPGLPLCGESVVQRQMWLMHNYAPPAPPEAEGDASSSDVEAQGESLVESKPSEPRRLNQAAAYDMARKEFYALRQREEVEVRIQREESRMVGGTFGHSQLEAGEMLEDRAYATWVKWARKNVENIKVEREARASSNVVVDDEVPEDASTNPEEFLKGKFGDNGEAKREGQKVGKGPGQGTPTSATSAVGL</sequence>
<feature type="compositionally biased region" description="Basic and acidic residues" evidence="8">
    <location>
        <begin position="331"/>
        <end position="349"/>
    </location>
</feature>
<evidence type="ECO:0000256" key="4">
    <source>
        <dbReference type="ARBA" id="ARBA00023128"/>
    </source>
</evidence>
<evidence type="ECO:0000256" key="7">
    <source>
        <dbReference type="ARBA" id="ARBA00035421"/>
    </source>
</evidence>
<comment type="similarity">
    <text evidence="2">Belongs to the mitochondrion-specific ribosomal protein mS23 family.</text>
</comment>
<evidence type="ECO:0000256" key="8">
    <source>
        <dbReference type="SAM" id="MobiDB-lite"/>
    </source>
</evidence>
<protein>
    <recommendedName>
        <fullName evidence="6">Small ribosomal subunit protein mS23</fullName>
    </recommendedName>
    <alternativeName>
        <fullName evidence="7">37S ribosomal protein S25, mitochondrial</fullName>
    </alternativeName>
</protein>
<evidence type="ECO:0000313" key="9">
    <source>
        <dbReference type="EMBL" id="KAJ2906967.1"/>
    </source>
</evidence>
<reference evidence="9" key="1">
    <citation type="submission" date="2022-07" db="EMBL/GenBank/DDBJ databases">
        <title>Draft genome sequence of Zalerion maritima ATCC 34329, a (micro)plastics degrading marine fungus.</title>
        <authorList>
            <person name="Paco A."/>
            <person name="Goncalves M.F.M."/>
            <person name="Rocha-Santos T.A.P."/>
            <person name="Alves A."/>
        </authorList>
    </citation>
    <scope>NUCLEOTIDE SEQUENCE</scope>
    <source>
        <strain evidence="9">ATCC 34329</strain>
    </source>
</reference>
<evidence type="ECO:0000256" key="6">
    <source>
        <dbReference type="ARBA" id="ARBA00035137"/>
    </source>
</evidence>
<comment type="subcellular location">
    <subcellularLocation>
        <location evidence="1">Mitochondrion</location>
    </subcellularLocation>
</comment>
<dbReference type="InterPro" id="IPR016939">
    <property type="entry name" value="Ribosomal_mS23_fun"/>
</dbReference>
<evidence type="ECO:0000313" key="10">
    <source>
        <dbReference type="Proteomes" id="UP001201980"/>
    </source>
</evidence>
<keyword evidence="4" id="KW-0496">Mitochondrion</keyword>
<accession>A0AAD5WVZ0</accession>
<feature type="region of interest" description="Disordered" evidence="8">
    <location>
        <begin position="310"/>
        <end position="368"/>
    </location>
</feature>
<gene>
    <name evidence="9" type="ORF">MKZ38_009830</name>
</gene>
<name>A0AAD5WVZ0_9PEZI</name>
<evidence type="ECO:0000256" key="2">
    <source>
        <dbReference type="ARBA" id="ARBA00009864"/>
    </source>
</evidence>
<dbReference type="PANTHER" id="PTHR37799">
    <property type="entry name" value="37S RIBOSOMAL PROTEIN S25, MITOCHONDRIAL"/>
    <property type="match status" value="1"/>
</dbReference>
<feature type="region of interest" description="Disordered" evidence="8">
    <location>
        <begin position="201"/>
        <end position="234"/>
    </location>
</feature>
<keyword evidence="10" id="KW-1185">Reference proteome</keyword>
<evidence type="ECO:0000256" key="5">
    <source>
        <dbReference type="ARBA" id="ARBA00023274"/>
    </source>
</evidence>
<dbReference type="CDD" id="cd23701">
    <property type="entry name" value="At1g26750"/>
    <property type="match status" value="1"/>
</dbReference>
<dbReference type="GO" id="GO:0003735">
    <property type="term" value="F:structural constituent of ribosome"/>
    <property type="evidence" value="ECO:0007669"/>
    <property type="project" value="InterPro"/>
</dbReference>
<keyword evidence="3" id="KW-0689">Ribosomal protein</keyword>
<organism evidence="9 10">
    <name type="scientific">Zalerion maritima</name>
    <dbReference type="NCBI Taxonomy" id="339359"/>
    <lineage>
        <taxon>Eukaryota</taxon>
        <taxon>Fungi</taxon>
        <taxon>Dikarya</taxon>
        <taxon>Ascomycota</taxon>
        <taxon>Pezizomycotina</taxon>
        <taxon>Sordariomycetes</taxon>
        <taxon>Lulworthiomycetidae</taxon>
        <taxon>Lulworthiales</taxon>
        <taxon>Lulworthiaceae</taxon>
        <taxon>Zalerion</taxon>
    </lineage>
</organism>
<dbReference type="EMBL" id="JAKWBI020000007">
    <property type="protein sequence ID" value="KAJ2906967.1"/>
    <property type="molecule type" value="Genomic_DNA"/>
</dbReference>
<dbReference type="Proteomes" id="UP001201980">
    <property type="component" value="Unassembled WGS sequence"/>
</dbReference>